<gene>
    <name evidence="2" type="ORF">NDU88_004865</name>
</gene>
<evidence type="ECO:0000313" key="3">
    <source>
        <dbReference type="Proteomes" id="UP001066276"/>
    </source>
</evidence>
<keyword evidence="3" id="KW-1185">Reference proteome</keyword>
<dbReference type="AlphaFoldDB" id="A0AAV7MUM9"/>
<organism evidence="2 3">
    <name type="scientific">Pleurodeles waltl</name>
    <name type="common">Iberian ribbed newt</name>
    <dbReference type="NCBI Taxonomy" id="8319"/>
    <lineage>
        <taxon>Eukaryota</taxon>
        <taxon>Metazoa</taxon>
        <taxon>Chordata</taxon>
        <taxon>Craniata</taxon>
        <taxon>Vertebrata</taxon>
        <taxon>Euteleostomi</taxon>
        <taxon>Amphibia</taxon>
        <taxon>Batrachia</taxon>
        <taxon>Caudata</taxon>
        <taxon>Salamandroidea</taxon>
        <taxon>Salamandridae</taxon>
        <taxon>Pleurodelinae</taxon>
        <taxon>Pleurodeles</taxon>
    </lineage>
</organism>
<feature type="region of interest" description="Disordered" evidence="1">
    <location>
        <begin position="1"/>
        <end position="30"/>
    </location>
</feature>
<sequence length="75" mass="8171">MANSPRMGGGGKETETVRAAAREGGVARDESKSLLPEIVSLYIADVTFTVSSVNDTYFIKLKKVNGWMDVTLYDL</sequence>
<comment type="caution">
    <text evidence="2">The sequence shown here is derived from an EMBL/GenBank/DDBJ whole genome shotgun (WGS) entry which is preliminary data.</text>
</comment>
<accession>A0AAV7MUM9</accession>
<dbReference type="Proteomes" id="UP001066276">
    <property type="component" value="Chromosome 9"/>
</dbReference>
<proteinExistence type="predicted"/>
<evidence type="ECO:0000313" key="2">
    <source>
        <dbReference type="EMBL" id="KAJ1107475.1"/>
    </source>
</evidence>
<dbReference type="EMBL" id="JANPWB010000013">
    <property type="protein sequence ID" value="KAJ1107475.1"/>
    <property type="molecule type" value="Genomic_DNA"/>
</dbReference>
<evidence type="ECO:0000256" key="1">
    <source>
        <dbReference type="SAM" id="MobiDB-lite"/>
    </source>
</evidence>
<name>A0AAV7MUM9_PLEWA</name>
<protein>
    <submittedName>
        <fullName evidence="2">Uncharacterized protein</fullName>
    </submittedName>
</protein>
<reference evidence="2" key="1">
    <citation type="journal article" date="2022" name="bioRxiv">
        <title>Sequencing and chromosome-scale assembly of the giantPleurodeles waltlgenome.</title>
        <authorList>
            <person name="Brown T."/>
            <person name="Elewa A."/>
            <person name="Iarovenko S."/>
            <person name="Subramanian E."/>
            <person name="Araus A.J."/>
            <person name="Petzold A."/>
            <person name="Susuki M."/>
            <person name="Suzuki K.-i.T."/>
            <person name="Hayashi T."/>
            <person name="Toyoda A."/>
            <person name="Oliveira C."/>
            <person name="Osipova E."/>
            <person name="Leigh N.D."/>
            <person name="Simon A."/>
            <person name="Yun M.H."/>
        </authorList>
    </citation>
    <scope>NUCLEOTIDE SEQUENCE</scope>
    <source>
        <strain evidence="2">20211129_DDA</strain>
        <tissue evidence="2">Liver</tissue>
    </source>
</reference>